<protein>
    <submittedName>
        <fullName evidence="3">CARD domain-containing protein</fullName>
    </submittedName>
</protein>
<dbReference type="WBParaSite" id="PSAMB.scaffold5488size11581.g26715.t1">
    <property type="protein sequence ID" value="PSAMB.scaffold5488size11581.g26715.t1"/>
    <property type="gene ID" value="PSAMB.scaffold5488size11581.g26715"/>
</dbReference>
<name>A0A914WW41_9BILA</name>
<dbReference type="SUPFAM" id="SSF47986">
    <property type="entry name" value="DEATH domain"/>
    <property type="match status" value="1"/>
</dbReference>
<evidence type="ECO:0000313" key="3">
    <source>
        <dbReference type="WBParaSite" id="PSAMB.scaffold5488size11581.g26715.t1"/>
    </source>
</evidence>
<keyword evidence="2" id="KW-1185">Reference proteome</keyword>
<dbReference type="InterPro" id="IPR011029">
    <property type="entry name" value="DEATH-like_dom_sf"/>
</dbReference>
<dbReference type="CDD" id="cd01671">
    <property type="entry name" value="CARD"/>
    <property type="match status" value="1"/>
</dbReference>
<proteinExistence type="predicted"/>
<reference evidence="3" key="1">
    <citation type="submission" date="2022-11" db="UniProtKB">
        <authorList>
            <consortium name="WormBaseParasite"/>
        </authorList>
    </citation>
    <scope>IDENTIFICATION</scope>
</reference>
<sequence length="139" mass="15784">MQVASVVDYLIGTEPPVLLSSHENEIMKITDSEERNRKFLTILQQRVGVNAFEQFLEALKYTQQYDVRNTIFDRSKEQINLKYSDKNQDDNGAAFVRATKTTLPSGAKTDDTLQNQAPSTSSTIPSQPNNDVWQQKLET</sequence>
<feature type="region of interest" description="Disordered" evidence="1">
    <location>
        <begin position="101"/>
        <end position="139"/>
    </location>
</feature>
<evidence type="ECO:0000256" key="1">
    <source>
        <dbReference type="SAM" id="MobiDB-lite"/>
    </source>
</evidence>
<evidence type="ECO:0000313" key="2">
    <source>
        <dbReference type="Proteomes" id="UP000887566"/>
    </source>
</evidence>
<dbReference type="Gene3D" id="1.10.533.10">
    <property type="entry name" value="Death Domain, Fas"/>
    <property type="match status" value="1"/>
</dbReference>
<dbReference type="Proteomes" id="UP000887566">
    <property type="component" value="Unplaced"/>
</dbReference>
<dbReference type="AlphaFoldDB" id="A0A914WW41"/>
<feature type="compositionally biased region" description="Polar residues" evidence="1">
    <location>
        <begin position="112"/>
        <end position="133"/>
    </location>
</feature>
<accession>A0A914WW41</accession>
<organism evidence="2 3">
    <name type="scientific">Plectus sambesii</name>
    <dbReference type="NCBI Taxonomy" id="2011161"/>
    <lineage>
        <taxon>Eukaryota</taxon>
        <taxon>Metazoa</taxon>
        <taxon>Ecdysozoa</taxon>
        <taxon>Nematoda</taxon>
        <taxon>Chromadorea</taxon>
        <taxon>Plectida</taxon>
        <taxon>Plectina</taxon>
        <taxon>Plectoidea</taxon>
        <taxon>Plectidae</taxon>
        <taxon>Plectus</taxon>
    </lineage>
</organism>